<keyword evidence="3" id="KW-0602">Photosynthesis</keyword>
<dbReference type="AlphaFoldDB" id="A0A251SH33"/>
<keyword evidence="5" id="KW-0472">Membrane</keyword>
<evidence type="ECO:0000256" key="4">
    <source>
        <dbReference type="ARBA" id="ARBA00023078"/>
    </source>
</evidence>
<dbReference type="STRING" id="4232.A0A251SH33"/>
<keyword evidence="7" id="KW-0604">Photosystem II</keyword>
<keyword evidence="6" id="KW-0464">Manganese</keyword>
<evidence type="ECO:0000256" key="3">
    <source>
        <dbReference type="ARBA" id="ARBA00022531"/>
    </source>
</evidence>
<feature type="region of interest" description="Disordered" evidence="13">
    <location>
        <begin position="106"/>
        <end position="131"/>
    </location>
</feature>
<evidence type="ECO:0000256" key="11">
    <source>
        <dbReference type="ARBA" id="ARBA00080173"/>
    </source>
</evidence>
<evidence type="ECO:0000256" key="8">
    <source>
        <dbReference type="ARBA" id="ARBA00058988"/>
    </source>
</evidence>
<dbReference type="GO" id="GO:0009535">
    <property type="term" value="C:chloroplast thylakoid membrane"/>
    <property type="evidence" value="ECO:0007669"/>
    <property type="project" value="UniProtKB-SubCell"/>
</dbReference>
<evidence type="ECO:0000256" key="1">
    <source>
        <dbReference type="ARBA" id="ARBA00004334"/>
    </source>
</evidence>
<dbReference type="Gene3D" id="2.40.160.30">
    <property type="entry name" value="Photosystem II, cytochrome c-550 precursor"/>
    <property type="match status" value="2"/>
</dbReference>
<accession>A0A251SH33</accession>
<evidence type="ECO:0000313" key="14">
    <source>
        <dbReference type="EMBL" id="OTF97938.1"/>
    </source>
</evidence>
<dbReference type="SUPFAM" id="SSF56925">
    <property type="entry name" value="OMPA-like"/>
    <property type="match status" value="2"/>
</dbReference>
<keyword evidence="15" id="KW-1185">Reference proteome</keyword>
<comment type="subcellular location">
    <subcellularLocation>
        <location evidence="1">Plastid</location>
        <location evidence="1">Chloroplast thylakoid membrane</location>
    </subcellularLocation>
</comment>
<dbReference type="GO" id="GO:0010242">
    <property type="term" value="F:oxygen evolving activity"/>
    <property type="evidence" value="ECO:0007669"/>
    <property type="project" value="InterPro"/>
</dbReference>
<evidence type="ECO:0000256" key="12">
    <source>
        <dbReference type="ARBA" id="ARBA00081293"/>
    </source>
</evidence>
<gene>
    <name evidence="14" type="ORF">HannXRQ_Chr14g0440161</name>
</gene>
<organism evidence="14 15">
    <name type="scientific">Helianthus annuus</name>
    <name type="common">Common sunflower</name>
    <dbReference type="NCBI Taxonomy" id="4232"/>
    <lineage>
        <taxon>Eukaryota</taxon>
        <taxon>Viridiplantae</taxon>
        <taxon>Streptophyta</taxon>
        <taxon>Embryophyta</taxon>
        <taxon>Tracheophyta</taxon>
        <taxon>Spermatophyta</taxon>
        <taxon>Magnoliopsida</taxon>
        <taxon>eudicotyledons</taxon>
        <taxon>Gunneridae</taxon>
        <taxon>Pentapetalae</taxon>
        <taxon>asterids</taxon>
        <taxon>campanulids</taxon>
        <taxon>Asterales</taxon>
        <taxon>Asteraceae</taxon>
        <taxon>Asteroideae</taxon>
        <taxon>Heliantheae alliance</taxon>
        <taxon>Heliantheae</taxon>
        <taxon>Helianthus</taxon>
    </lineage>
</organism>
<evidence type="ECO:0000256" key="5">
    <source>
        <dbReference type="ARBA" id="ARBA00023136"/>
    </source>
</evidence>
<dbReference type="Pfam" id="PF01716">
    <property type="entry name" value="MSP"/>
    <property type="match status" value="2"/>
</dbReference>
<comment type="function">
    <text evidence="8">Stabilizes the manganese cluster which is the primary site of water splitting.</text>
</comment>
<dbReference type="InterPro" id="IPR002628">
    <property type="entry name" value="PsbO"/>
</dbReference>
<dbReference type="Proteomes" id="UP000215914">
    <property type="component" value="Chromosome 14"/>
</dbReference>
<evidence type="ECO:0000256" key="2">
    <source>
        <dbReference type="ARBA" id="ARBA00009838"/>
    </source>
</evidence>
<evidence type="ECO:0000313" key="15">
    <source>
        <dbReference type="Proteomes" id="UP000215914"/>
    </source>
</evidence>
<dbReference type="GO" id="GO:0042549">
    <property type="term" value="P:photosystem II stabilization"/>
    <property type="evidence" value="ECO:0007669"/>
    <property type="project" value="InterPro"/>
</dbReference>
<evidence type="ECO:0000256" key="9">
    <source>
        <dbReference type="ARBA" id="ARBA00073411"/>
    </source>
</evidence>
<dbReference type="PANTHER" id="PTHR34058">
    <property type="entry name" value="OXYGEN-EVOLVING ENHANCER PROTEIN 1-2, CHLOROPLASTIC"/>
    <property type="match status" value="1"/>
</dbReference>
<dbReference type="InterPro" id="IPR011250">
    <property type="entry name" value="OMP/PagP_B-barrel"/>
</dbReference>
<name>A0A251SH33_HELAN</name>
<dbReference type="GO" id="GO:0009654">
    <property type="term" value="C:photosystem II oxygen evolving complex"/>
    <property type="evidence" value="ECO:0007669"/>
    <property type="project" value="InterPro"/>
</dbReference>
<evidence type="ECO:0000256" key="10">
    <source>
        <dbReference type="ARBA" id="ARBA00078362"/>
    </source>
</evidence>
<protein>
    <recommendedName>
        <fullName evidence="9">Oxygen-evolving enhancer protein 1, chloroplastic</fullName>
    </recommendedName>
    <alternativeName>
        <fullName evidence="11">33 kDa subunit of oxygen evolving system of photosystem II</fullName>
    </alternativeName>
    <alternativeName>
        <fullName evidence="10">33 kDa thylakoid membrane protein</fullName>
    </alternativeName>
    <alternativeName>
        <fullName evidence="12">OEC 33 kDa subunit</fullName>
    </alternativeName>
</protein>
<evidence type="ECO:0000256" key="6">
    <source>
        <dbReference type="ARBA" id="ARBA00023211"/>
    </source>
</evidence>
<dbReference type="Gene3D" id="3.30.2050.10">
    <property type="entry name" value="photosynthetic oxygen evolving center domain"/>
    <property type="match status" value="1"/>
</dbReference>
<evidence type="ECO:0000256" key="13">
    <source>
        <dbReference type="SAM" id="MobiDB-lite"/>
    </source>
</evidence>
<reference evidence="15" key="1">
    <citation type="journal article" date="2017" name="Nature">
        <title>The sunflower genome provides insights into oil metabolism, flowering and Asterid evolution.</title>
        <authorList>
            <person name="Badouin H."/>
            <person name="Gouzy J."/>
            <person name="Grassa C.J."/>
            <person name="Murat F."/>
            <person name="Staton S.E."/>
            <person name="Cottret L."/>
            <person name="Lelandais-Briere C."/>
            <person name="Owens G.L."/>
            <person name="Carrere S."/>
            <person name="Mayjonade B."/>
            <person name="Legrand L."/>
            <person name="Gill N."/>
            <person name="Kane N.C."/>
            <person name="Bowers J.E."/>
            <person name="Hubner S."/>
            <person name="Bellec A."/>
            <person name="Berard A."/>
            <person name="Berges H."/>
            <person name="Blanchet N."/>
            <person name="Boniface M.C."/>
            <person name="Brunel D."/>
            <person name="Catrice O."/>
            <person name="Chaidir N."/>
            <person name="Claudel C."/>
            <person name="Donnadieu C."/>
            <person name="Faraut T."/>
            <person name="Fievet G."/>
            <person name="Helmstetter N."/>
            <person name="King M."/>
            <person name="Knapp S.J."/>
            <person name="Lai Z."/>
            <person name="Le Paslier M.C."/>
            <person name="Lippi Y."/>
            <person name="Lorenzon L."/>
            <person name="Mandel J.R."/>
            <person name="Marage G."/>
            <person name="Marchand G."/>
            <person name="Marquand E."/>
            <person name="Bret-Mestries E."/>
            <person name="Morien E."/>
            <person name="Nambeesan S."/>
            <person name="Nguyen T."/>
            <person name="Pegot-Espagnet P."/>
            <person name="Pouilly N."/>
            <person name="Raftis F."/>
            <person name="Sallet E."/>
            <person name="Schiex T."/>
            <person name="Thomas J."/>
            <person name="Vandecasteele C."/>
            <person name="Vares D."/>
            <person name="Vear F."/>
            <person name="Vautrin S."/>
            <person name="Crespi M."/>
            <person name="Mangin B."/>
            <person name="Burke J.M."/>
            <person name="Salse J."/>
            <person name="Munos S."/>
            <person name="Vincourt P."/>
            <person name="Rieseberg L.H."/>
            <person name="Langlade N.B."/>
        </authorList>
    </citation>
    <scope>NUCLEOTIDE SEQUENCE [LARGE SCALE GENOMIC DNA]</scope>
    <source>
        <strain evidence="15">cv. SF193</strain>
    </source>
</reference>
<proteinExistence type="inferred from homology"/>
<dbReference type="EMBL" id="CM007903">
    <property type="protein sequence ID" value="OTF97938.1"/>
    <property type="molecule type" value="Genomic_DNA"/>
</dbReference>
<dbReference type="FunFam" id="3.30.2050.10:FF:000001">
    <property type="entry name" value="Oxygen-evolving enhancer protein 1, chloroplastic"/>
    <property type="match status" value="1"/>
</dbReference>
<keyword evidence="4" id="KW-0793">Thylakoid</keyword>
<comment type="similarity">
    <text evidence="2">Belongs to the PsbO family.</text>
</comment>
<sequence>MTRVTYTLDEIEGLLEVSSDGTIKFEEKDGIDYVAVTVHRYDVSSNLHTSSHPDVSAIGWGVTVQLPGGERVPFLFTVKELVATGPPENFSGEFLVPSYEGSSFLDPKGRGGSTGYDNAVALPAGGRGDEE</sequence>
<dbReference type="InParanoid" id="A0A251SH33"/>
<evidence type="ECO:0000256" key="7">
    <source>
        <dbReference type="ARBA" id="ARBA00023276"/>
    </source>
</evidence>
<dbReference type="GO" id="GO:0010207">
    <property type="term" value="P:photosystem II assembly"/>
    <property type="evidence" value="ECO:0007669"/>
    <property type="project" value="InterPro"/>
</dbReference>